<dbReference type="Proteomes" id="UP000325672">
    <property type="component" value="Unassembled WGS sequence"/>
</dbReference>
<reference evidence="1 2" key="1">
    <citation type="submission" date="2019-04" db="EMBL/GenBank/DDBJ databases">
        <title>Friends and foes A comparative genomics study of 23 Aspergillus species from section Flavi.</title>
        <authorList>
            <consortium name="DOE Joint Genome Institute"/>
            <person name="Kjaerbolling I."/>
            <person name="Vesth T."/>
            <person name="Frisvad J.C."/>
            <person name="Nybo J.L."/>
            <person name="Theobald S."/>
            <person name="Kildgaard S."/>
            <person name="Isbrandt T."/>
            <person name="Kuo A."/>
            <person name="Sato A."/>
            <person name="Lyhne E.K."/>
            <person name="Kogle M.E."/>
            <person name="Wiebenga A."/>
            <person name="Kun R.S."/>
            <person name="Lubbers R.J."/>
            <person name="Makela M.R."/>
            <person name="Barry K."/>
            <person name="Chovatia M."/>
            <person name="Clum A."/>
            <person name="Daum C."/>
            <person name="Haridas S."/>
            <person name="He G."/>
            <person name="LaButti K."/>
            <person name="Lipzen A."/>
            <person name="Mondo S."/>
            <person name="Riley R."/>
            <person name="Salamov A."/>
            <person name="Simmons B.A."/>
            <person name="Magnuson J.K."/>
            <person name="Henrissat B."/>
            <person name="Mortensen U.H."/>
            <person name="Larsen T.O."/>
            <person name="Devries R.P."/>
            <person name="Grigoriev I.V."/>
            <person name="Machida M."/>
            <person name="Baker S.E."/>
            <person name="Andersen M.R."/>
        </authorList>
    </citation>
    <scope>NUCLEOTIDE SEQUENCE [LARGE SCALE GENOMIC DNA]</scope>
    <source>
        <strain evidence="1 2">CBS 117625</strain>
    </source>
</reference>
<keyword evidence="2" id="KW-1185">Reference proteome</keyword>
<accession>A0A5N6T147</accession>
<organism evidence="1 2">
    <name type="scientific">Aspergillus pseudotamarii</name>
    <dbReference type="NCBI Taxonomy" id="132259"/>
    <lineage>
        <taxon>Eukaryota</taxon>
        <taxon>Fungi</taxon>
        <taxon>Dikarya</taxon>
        <taxon>Ascomycota</taxon>
        <taxon>Pezizomycotina</taxon>
        <taxon>Eurotiomycetes</taxon>
        <taxon>Eurotiomycetidae</taxon>
        <taxon>Eurotiales</taxon>
        <taxon>Aspergillaceae</taxon>
        <taxon>Aspergillus</taxon>
        <taxon>Aspergillus subgen. Circumdati</taxon>
    </lineage>
</organism>
<name>A0A5N6T147_ASPPS</name>
<dbReference type="GeneID" id="43638325"/>
<evidence type="ECO:0000313" key="2">
    <source>
        <dbReference type="Proteomes" id="UP000325672"/>
    </source>
</evidence>
<proteinExistence type="predicted"/>
<gene>
    <name evidence="1" type="ORF">BDV38DRAFT_242605</name>
</gene>
<sequence>MAEGTFIKDHPSSIGTNSRYRWLPLVLWSCLDHLIQFAVDMLLVAASTSLIPPSAFHSTLLSATIIVHPDLH</sequence>
<dbReference type="EMBL" id="ML743566">
    <property type="protein sequence ID" value="KAE8139404.1"/>
    <property type="molecule type" value="Genomic_DNA"/>
</dbReference>
<dbReference type="RefSeq" id="XP_031915467.1">
    <property type="nucleotide sequence ID" value="XM_032054115.1"/>
</dbReference>
<evidence type="ECO:0000313" key="1">
    <source>
        <dbReference type="EMBL" id="KAE8139404.1"/>
    </source>
</evidence>
<dbReference type="AlphaFoldDB" id="A0A5N6T147"/>
<protein>
    <submittedName>
        <fullName evidence="1">Uncharacterized protein</fullName>
    </submittedName>
</protein>